<feature type="signal peptide" evidence="1">
    <location>
        <begin position="1"/>
        <end position="31"/>
    </location>
</feature>
<sequence length="410" mass="44107">MQKLGKKSLSRCGLYLLPLLSVLLTGCAANAVGQNQNGAQTTSVTAPIAKAVVAPVLTPGFAVVHMVTAQRGFALYNQLPYQLVLATANGGTTWRNITPQGMSTRGGLASSFVDAKTVWVAFYPFEYQKNAAVLGTSDGGKQWTPTVLSGMMTRDDTSPLSALSAQTAFLLSHSRLFTTQDGGVNWSQVCQFGSSKEDPKLFGNNGIRFFTPSLGLLTGDGEPGKKAPWVYLTRTGGRTWQPVSVPVPSAFTGAQAQTLPPFYFHGGEIVLPILFTQHTMRNIVFFRSQLPVSTHSIWKVSTPVVVDVAAGNTTHGVPPMSFLSSQTGFLIGQQHGRNHLEQLLYTENGGESWTQLSANGLFTSGQITELDFVSAQIGYALRRTSKQTELLWTQDGGANWEIKRSSVGSP</sequence>
<organism evidence="2 3">
    <name type="scientific">Sulfoacidibacillus thermotolerans</name>
    <name type="common">Acidibacillus sulfuroxidans</name>
    <dbReference type="NCBI Taxonomy" id="1765684"/>
    <lineage>
        <taxon>Bacteria</taxon>
        <taxon>Bacillati</taxon>
        <taxon>Bacillota</taxon>
        <taxon>Bacilli</taxon>
        <taxon>Bacillales</taxon>
        <taxon>Alicyclobacillaceae</taxon>
        <taxon>Sulfoacidibacillus</taxon>
    </lineage>
</organism>
<accession>A0A2U3D9E1</accession>
<reference evidence="2 3" key="1">
    <citation type="submission" date="2016-11" db="EMBL/GenBank/DDBJ databases">
        <title>Comparative genomics of Acidibacillus ferroxidans species.</title>
        <authorList>
            <person name="Oliveira G."/>
            <person name="Nunes G."/>
            <person name="Oliveira R."/>
            <person name="Araujo F."/>
            <person name="Salim A."/>
            <person name="Scholte L."/>
            <person name="Morais D."/>
            <person name="Nancucheo I."/>
            <person name="Johnson D.B."/>
            <person name="Grail B."/>
            <person name="Bittencourt J."/>
            <person name="Valadares R."/>
        </authorList>
    </citation>
    <scope>NUCLEOTIDE SEQUENCE [LARGE SCALE GENOMIC DNA]</scope>
    <source>
        <strain evidence="2 3">Y002</strain>
    </source>
</reference>
<comment type="caution">
    <text evidence="2">The sequence shown here is derived from an EMBL/GenBank/DDBJ whole genome shotgun (WGS) entry which is preliminary data.</text>
</comment>
<dbReference type="AlphaFoldDB" id="A0A2U3D9E1"/>
<keyword evidence="1" id="KW-0732">Signal</keyword>
<gene>
    <name evidence="2" type="ORF">BM613_05600</name>
</gene>
<dbReference type="PANTHER" id="PTHR47199:SF2">
    <property type="entry name" value="PHOTOSYSTEM II STABILITY_ASSEMBLY FACTOR HCF136, CHLOROPLASTIC"/>
    <property type="match status" value="1"/>
</dbReference>
<feature type="chain" id="PRO_5015482429" description="Photosynthesis system II assembly factor Ycf48/Hcf136-like domain-containing protein" evidence="1">
    <location>
        <begin position="32"/>
        <end position="410"/>
    </location>
</feature>
<evidence type="ECO:0008006" key="4">
    <source>
        <dbReference type="Google" id="ProtNLM"/>
    </source>
</evidence>
<evidence type="ECO:0000313" key="3">
    <source>
        <dbReference type="Proteomes" id="UP000245380"/>
    </source>
</evidence>
<evidence type="ECO:0000313" key="2">
    <source>
        <dbReference type="EMBL" id="PWI57896.1"/>
    </source>
</evidence>
<protein>
    <recommendedName>
        <fullName evidence="4">Photosynthesis system II assembly factor Ycf48/Hcf136-like domain-containing protein</fullName>
    </recommendedName>
</protein>
<dbReference type="PROSITE" id="PS51257">
    <property type="entry name" value="PROKAR_LIPOPROTEIN"/>
    <property type="match status" value="1"/>
</dbReference>
<dbReference type="SUPFAM" id="SSF110296">
    <property type="entry name" value="Oligoxyloglucan reducing end-specific cellobiohydrolase"/>
    <property type="match status" value="2"/>
</dbReference>
<dbReference type="InterPro" id="IPR015943">
    <property type="entry name" value="WD40/YVTN_repeat-like_dom_sf"/>
</dbReference>
<name>A0A2U3D9E1_SULT2</name>
<dbReference type="PANTHER" id="PTHR47199">
    <property type="entry name" value="PHOTOSYSTEM II STABILITY/ASSEMBLY FACTOR HCF136, CHLOROPLASTIC"/>
    <property type="match status" value="1"/>
</dbReference>
<evidence type="ECO:0000256" key="1">
    <source>
        <dbReference type="SAM" id="SignalP"/>
    </source>
</evidence>
<dbReference type="OrthoDB" id="501835at2"/>
<dbReference type="EMBL" id="MPDK01000007">
    <property type="protein sequence ID" value="PWI57896.1"/>
    <property type="molecule type" value="Genomic_DNA"/>
</dbReference>
<dbReference type="Proteomes" id="UP000245380">
    <property type="component" value="Unassembled WGS sequence"/>
</dbReference>
<proteinExistence type="predicted"/>
<dbReference type="Gene3D" id="2.130.10.10">
    <property type="entry name" value="YVTN repeat-like/Quinoprotein amine dehydrogenase"/>
    <property type="match status" value="1"/>
</dbReference>
<keyword evidence="3" id="KW-1185">Reference proteome</keyword>